<accession>A0ABZ2BVY2</accession>
<evidence type="ECO:0000313" key="1">
    <source>
        <dbReference type="EMBL" id="WVX50179.1"/>
    </source>
</evidence>
<keyword evidence="2" id="KW-1185">Reference proteome</keyword>
<organism evidence="1 2">
    <name type="scientific">Roseobacter fucihabitans</name>
    <dbReference type="NCBI Taxonomy" id="1537242"/>
    <lineage>
        <taxon>Bacteria</taxon>
        <taxon>Pseudomonadati</taxon>
        <taxon>Pseudomonadota</taxon>
        <taxon>Alphaproteobacteria</taxon>
        <taxon>Rhodobacterales</taxon>
        <taxon>Roseobacteraceae</taxon>
        <taxon>Roseobacter</taxon>
    </lineage>
</organism>
<evidence type="ECO:0000313" key="2">
    <source>
        <dbReference type="Proteomes" id="UP001318682"/>
    </source>
</evidence>
<gene>
    <name evidence="1" type="ORF">ROLI_032750</name>
</gene>
<proteinExistence type="predicted"/>
<dbReference type="PROSITE" id="PS51257">
    <property type="entry name" value="PROKAR_LIPOPROTEIN"/>
    <property type="match status" value="1"/>
</dbReference>
<dbReference type="Proteomes" id="UP001318682">
    <property type="component" value="Chromosome"/>
</dbReference>
<sequence>MQTLRALPVIAVLAGCDQTSEPTVTTLPLFGEGYRFDGDICRRVGEDAFTNPFLDDAAVLVACPTGAANTGGLITTAGAREVARRDGYTLYSIPTR</sequence>
<reference evidence="2" key="1">
    <citation type="submission" date="2024-01" db="EMBL/GenBank/DDBJ databases">
        <title>Roseobacter fucihabitans sp. nov., isolated from the brown alga Fucus spiralis.</title>
        <authorList>
            <person name="Hahnke S."/>
            <person name="Berger M."/>
            <person name="Schlingloff A."/>
            <person name="Athale I."/>
            <person name="Neumann-Schaal M."/>
            <person name="Adenaya A."/>
            <person name="Poehlein A."/>
            <person name="Daniel R."/>
            <person name="Pertersen J."/>
            <person name="Brinkhoff T."/>
        </authorList>
    </citation>
    <scope>NUCLEOTIDE SEQUENCE [LARGE SCALE GENOMIC DNA]</scope>
    <source>
        <strain evidence="2">B14</strain>
    </source>
</reference>
<dbReference type="RefSeq" id="WP_187429020.1">
    <property type="nucleotide sequence ID" value="NZ_CP143423.1"/>
</dbReference>
<dbReference type="EMBL" id="CP143423">
    <property type="protein sequence ID" value="WVX50179.1"/>
    <property type="molecule type" value="Genomic_DNA"/>
</dbReference>
<protein>
    <recommendedName>
        <fullName evidence="3">Lipoprotein</fullName>
    </recommendedName>
</protein>
<evidence type="ECO:0008006" key="3">
    <source>
        <dbReference type="Google" id="ProtNLM"/>
    </source>
</evidence>
<name>A0ABZ2BVY2_9RHOB</name>